<reference evidence="2 3" key="1">
    <citation type="submission" date="2015-06" db="EMBL/GenBank/DDBJ databases">
        <title>Genome sequencing project of Bacillus galactosidilyticus PL133.</title>
        <authorList>
            <person name="Gaiero J."/>
            <person name="Nicol R."/>
            <person name="Habash M."/>
        </authorList>
    </citation>
    <scope>NUCLEOTIDE SEQUENCE [LARGE SCALE GENOMIC DNA]</scope>
    <source>
        <strain evidence="2 3">PL133</strain>
    </source>
</reference>
<dbReference type="InterPro" id="IPR036138">
    <property type="entry name" value="PBP_dimer_sf"/>
</dbReference>
<feature type="domain" description="Penicillin-binding protein transpeptidase" evidence="1">
    <location>
        <begin position="266"/>
        <end position="584"/>
    </location>
</feature>
<name>A0A0Q9YJB7_9BACI</name>
<dbReference type="InterPro" id="IPR012338">
    <property type="entry name" value="Beta-lactam/transpept-like"/>
</dbReference>
<dbReference type="PANTHER" id="PTHR30627">
    <property type="entry name" value="PEPTIDOGLYCAN D,D-TRANSPEPTIDASE"/>
    <property type="match status" value="1"/>
</dbReference>
<sequence length="594" mass="66183">MSKKRVVFLSISILLGLGLLLGRLMQIQLFQTEHFSKHEVNLYEESVKQRTQQVLIDDGRGLFLDSKGKPLSHREEMVLVLFPFLKGIEWDEKGVAEILQVSPYQLTAKITEAKSPFIYGELTELQANKINELNIPGVIPLKRTWIPDSLPAAQIIGVIGENNGELKDRYPDKNMSDLKIGITGLQAQFDEFLLPDTPTKLIFHVDAIGNPLFGVDVKYTGENNPYYPLNVKTTINHYPLNVKTTINRTLQEKMEAILEEHQVENGGAILLDIESGAIIANASRPALNGQRPFDDKGAINQMFEAHIPGSVFKTVVATAAIEERLISNSDHFNCDLDIRGNIASRSLGELNLEDSFARSCNRTFAELANKIQDKDPHLLQNYAEKLGLIGSQSWEGDVFYLQDFKQFNASTGRIFLQDDNQVDHNFISQTGIGQHEVRVSPLGVANMLATIARGGQGKAIRVATEIAIRVATEIQYADGSTMFEFPEQDKRKQSISTAAAQKMQQLLRRVVTDPEGTGAYFQTLPYEVAGKSGTAQTGIESEGQQLYNKWFAGYFPFESPKYSLVTVNLGVKEDDGSVTNLFADLVEMVHEEEQ</sequence>
<dbReference type="AlphaFoldDB" id="A0A0Q9YJB7"/>
<dbReference type="PATRIC" id="fig|217031.4.peg.42"/>
<organism evidence="2 3">
    <name type="scientific">Lederbergia galactosidilytica</name>
    <dbReference type="NCBI Taxonomy" id="217031"/>
    <lineage>
        <taxon>Bacteria</taxon>
        <taxon>Bacillati</taxon>
        <taxon>Bacillota</taxon>
        <taxon>Bacilli</taxon>
        <taxon>Bacillales</taxon>
        <taxon>Bacillaceae</taxon>
        <taxon>Lederbergia</taxon>
    </lineage>
</organism>
<evidence type="ECO:0000313" key="2">
    <source>
        <dbReference type="EMBL" id="KRG17134.1"/>
    </source>
</evidence>
<dbReference type="SUPFAM" id="SSF56601">
    <property type="entry name" value="beta-lactamase/transpeptidase-like"/>
    <property type="match status" value="1"/>
</dbReference>
<accession>A0A0Q9YJB7</accession>
<comment type="caution">
    <text evidence="2">The sequence shown here is derived from an EMBL/GenBank/DDBJ whole genome shotgun (WGS) entry which is preliminary data.</text>
</comment>
<dbReference type="Pfam" id="PF00905">
    <property type="entry name" value="Transpeptidase"/>
    <property type="match status" value="1"/>
</dbReference>
<gene>
    <name evidence="2" type="ORF">ACA29_00130</name>
</gene>
<dbReference type="GO" id="GO:0071555">
    <property type="term" value="P:cell wall organization"/>
    <property type="evidence" value="ECO:0007669"/>
    <property type="project" value="TreeGrafter"/>
</dbReference>
<dbReference type="InterPro" id="IPR001460">
    <property type="entry name" value="PCN-bd_Tpept"/>
</dbReference>
<dbReference type="GO" id="GO:0008658">
    <property type="term" value="F:penicillin binding"/>
    <property type="evidence" value="ECO:0007669"/>
    <property type="project" value="InterPro"/>
</dbReference>
<dbReference type="GO" id="GO:0071972">
    <property type="term" value="F:peptidoglycan L,D-transpeptidase activity"/>
    <property type="evidence" value="ECO:0007669"/>
    <property type="project" value="TreeGrafter"/>
</dbReference>
<dbReference type="InterPro" id="IPR050515">
    <property type="entry name" value="Beta-lactam/transpept"/>
</dbReference>
<evidence type="ECO:0000259" key="1">
    <source>
        <dbReference type="Pfam" id="PF00905"/>
    </source>
</evidence>
<proteinExistence type="predicted"/>
<dbReference type="EMBL" id="LGPB01000004">
    <property type="protein sequence ID" value="KRG17134.1"/>
    <property type="molecule type" value="Genomic_DNA"/>
</dbReference>
<dbReference type="Proteomes" id="UP000053881">
    <property type="component" value="Unassembled WGS sequence"/>
</dbReference>
<dbReference type="GO" id="GO:0005886">
    <property type="term" value="C:plasma membrane"/>
    <property type="evidence" value="ECO:0007669"/>
    <property type="project" value="TreeGrafter"/>
</dbReference>
<protein>
    <submittedName>
        <fullName evidence="2">Penicillin-binding protein</fullName>
    </submittedName>
</protein>
<evidence type="ECO:0000313" key="3">
    <source>
        <dbReference type="Proteomes" id="UP000053881"/>
    </source>
</evidence>
<dbReference type="PANTHER" id="PTHR30627:SF24">
    <property type="entry name" value="PENICILLIN-BINDING PROTEIN 4B"/>
    <property type="match status" value="1"/>
</dbReference>
<dbReference type="Gene3D" id="3.40.710.10">
    <property type="entry name" value="DD-peptidase/beta-lactamase superfamily"/>
    <property type="match status" value="1"/>
</dbReference>
<dbReference type="SUPFAM" id="SSF56519">
    <property type="entry name" value="Penicillin binding protein dimerisation domain"/>
    <property type="match status" value="1"/>
</dbReference>
<dbReference type="Gene3D" id="3.90.1310.10">
    <property type="entry name" value="Penicillin-binding protein 2a (Domain 2)"/>
    <property type="match status" value="1"/>
</dbReference>